<evidence type="ECO:0000256" key="5">
    <source>
        <dbReference type="PROSITE-ProRule" id="PRU01240"/>
    </source>
</evidence>
<feature type="active site" description="Charge relay system" evidence="5">
    <location>
        <position position="449"/>
    </location>
</feature>
<dbReference type="Gene3D" id="2.130.10.130">
    <property type="entry name" value="Integrin alpha, N-terminal"/>
    <property type="match status" value="1"/>
</dbReference>
<dbReference type="InterPro" id="IPR000209">
    <property type="entry name" value="Peptidase_S8/S53_dom"/>
</dbReference>
<evidence type="ECO:0000256" key="3">
    <source>
        <dbReference type="ARBA" id="ARBA00022801"/>
    </source>
</evidence>
<feature type="active site" description="Charge relay system" evidence="5">
    <location>
        <position position="238"/>
    </location>
</feature>
<feature type="domain" description="Peptidase S8/S53" evidence="6">
    <location>
        <begin position="229"/>
        <end position="501"/>
    </location>
</feature>
<dbReference type="InterPro" id="IPR015500">
    <property type="entry name" value="Peptidase_S8_subtilisin-rel"/>
</dbReference>
<dbReference type="Gene3D" id="3.40.50.200">
    <property type="entry name" value="Peptidase S8/S53 domain"/>
    <property type="match status" value="1"/>
</dbReference>
<dbReference type="PANTHER" id="PTHR42884:SF14">
    <property type="entry name" value="NEUROENDOCRINE CONVERTASE 1"/>
    <property type="match status" value="1"/>
</dbReference>
<name>A0ABW0GJQ7_9MICO</name>
<sequence length="913" mass="96212">MERYFYRRGERVPVTEVDGVVAVQVADEQRQALLDGDPAGDERVRGLFGAPATGPRVTDAELDVDAEEARGLRESGWLLVRPVAGLTARGGDLPEAAEDVGTVFTQADGHVLIGTRSIVVQFDPELSEEEARARAAQRGLTIVRELRFAPNQFEVAAAAGEDVLEVANDLQESGETVFAEPSFVEYIGQRLRPGDPTYAQQWHLRNTGAAGGVAGADIAAEQAWDVTRGAGVTVAVIDNGFDVTHGDLSPALTAGCGFFDGSGTFRRTLTGYPDSDHGTFCAGMAAARQNTLDGSGSAPLADLLLVASRGDQVGTQATLARAVAYAADPRTEVATANPADGADVIVSSLGPNGANWALTSVLQNAIEFAAQTGREGRGTPIFWASSNGNVDIALDQVVSHRDVIAVGRSRRTDLEDNSARGEELDFLAPGVNVVSTASGGGTRTDTGTSFAAPLAAGVGALLLAVNPDLSADDVRTIMRRTCDKVGGVTYDAAGHNLDYGHGRVNAFRAVVHALSTVAERSGVDTDHDGDGLAEVPVVSPWGLGTLEYRAGGLTHLSMAPNGSRFGGWLLNTRDNRFPVLGDLDRDRRSELFVTSPWGIGVLDVSGGSYRGRMLAPNGTRFGGWLLNTADNRFGPVGDFDGDGRDEVLVTSPWGIALLKLTGRTFSTVVMARNGTRFGGWLLNTADNVFGPVGDFDGDGRDEVVVRSPWGIGVLKLSGTTFAPAMMAPNGTRFGGWLLNTADNWFGPAGDLDGDSRDELVIASPWGVGVLELSGGTLSAATMAPNGTRFGGWLLNTFDNRFRAAADLDGDSRDELFVTSPWGVGVLRLAGGSLTSVMLQPNGTRFGGWLLNTGDNAFRRFAPITRTGQAEVLVESPWGIGVLRLNGGTFDAPFMAPNGTRFGGWLLNTADNRF</sequence>
<dbReference type="PRINTS" id="PR00723">
    <property type="entry name" value="SUBTILISIN"/>
</dbReference>
<dbReference type="Pfam" id="PF00082">
    <property type="entry name" value="Peptidase_S8"/>
    <property type="match status" value="1"/>
</dbReference>
<reference evidence="8" key="1">
    <citation type="journal article" date="2019" name="Int. J. Syst. Evol. Microbiol.">
        <title>The Global Catalogue of Microorganisms (GCM) 10K type strain sequencing project: providing services to taxonomists for standard genome sequencing and annotation.</title>
        <authorList>
            <consortium name="The Broad Institute Genomics Platform"/>
            <consortium name="The Broad Institute Genome Sequencing Center for Infectious Disease"/>
            <person name="Wu L."/>
            <person name="Ma J."/>
        </authorList>
    </citation>
    <scope>NUCLEOTIDE SEQUENCE [LARGE SCALE GENOMIC DNA]</scope>
    <source>
        <strain evidence="8">CCUG 43114</strain>
    </source>
</reference>
<dbReference type="EMBL" id="JBHSLD010000001">
    <property type="protein sequence ID" value="MFC5379256.1"/>
    <property type="molecule type" value="Genomic_DNA"/>
</dbReference>
<keyword evidence="4 5" id="KW-0720">Serine protease</keyword>
<accession>A0ABW0GJQ7</accession>
<dbReference type="SUPFAM" id="SSF52743">
    <property type="entry name" value="Subtilisin-like"/>
    <property type="match status" value="1"/>
</dbReference>
<evidence type="ECO:0000313" key="8">
    <source>
        <dbReference type="Proteomes" id="UP001596122"/>
    </source>
</evidence>
<dbReference type="PROSITE" id="PS00138">
    <property type="entry name" value="SUBTILASE_SER"/>
    <property type="match status" value="1"/>
</dbReference>
<organism evidence="7 8">
    <name type="scientific">Aquipuribacter nitratireducens</name>
    <dbReference type="NCBI Taxonomy" id="650104"/>
    <lineage>
        <taxon>Bacteria</taxon>
        <taxon>Bacillati</taxon>
        <taxon>Actinomycetota</taxon>
        <taxon>Actinomycetes</taxon>
        <taxon>Micrococcales</taxon>
        <taxon>Intrasporangiaceae</taxon>
        <taxon>Aquipuribacter</taxon>
    </lineage>
</organism>
<evidence type="ECO:0000256" key="1">
    <source>
        <dbReference type="ARBA" id="ARBA00022670"/>
    </source>
</evidence>
<proteinExistence type="inferred from homology"/>
<gene>
    <name evidence="7" type="ORF">ACFPJ6_00480</name>
</gene>
<evidence type="ECO:0000259" key="6">
    <source>
        <dbReference type="Pfam" id="PF00082"/>
    </source>
</evidence>
<dbReference type="InterPro" id="IPR013517">
    <property type="entry name" value="FG-GAP"/>
</dbReference>
<dbReference type="PROSITE" id="PS51892">
    <property type="entry name" value="SUBTILASE"/>
    <property type="match status" value="1"/>
</dbReference>
<dbReference type="InterPro" id="IPR028994">
    <property type="entry name" value="Integrin_alpha_N"/>
</dbReference>
<protein>
    <submittedName>
        <fullName evidence="7">S8 family serine peptidase</fullName>
    </submittedName>
</protein>
<evidence type="ECO:0000256" key="4">
    <source>
        <dbReference type="ARBA" id="ARBA00022825"/>
    </source>
</evidence>
<comment type="caution">
    <text evidence="7">The sequence shown here is derived from an EMBL/GenBank/DDBJ whole genome shotgun (WGS) entry which is preliminary data.</text>
</comment>
<dbReference type="InterPro" id="IPR023828">
    <property type="entry name" value="Peptidase_S8_Ser-AS"/>
</dbReference>
<feature type="active site" description="Charge relay system" evidence="5">
    <location>
        <position position="277"/>
    </location>
</feature>
<dbReference type="PANTHER" id="PTHR42884">
    <property type="entry name" value="PROPROTEIN CONVERTASE SUBTILISIN/KEXIN-RELATED"/>
    <property type="match status" value="1"/>
</dbReference>
<dbReference type="PROSITE" id="PS00137">
    <property type="entry name" value="SUBTILASE_HIS"/>
    <property type="match status" value="1"/>
</dbReference>
<keyword evidence="3 5" id="KW-0378">Hydrolase</keyword>
<keyword evidence="8" id="KW-1185">Reference proteome</keyword>
<keyword evidence="1 5" id="KW-0645">Protease</keyword>
<evidence type="ECO:0000313" key="7">
    <source>
        <dbReference type="EMBL" id="MFC5379256.1"/>
    </source>
</evidence>
<dbReference type="InterPro" id="IPR036852">
    <property type="entry name" value="Peptidase_S8/S53_dom_sf"/>
</dbReference>
<dbReference type="Proteomes" id="UP001596122">
    <property type="component" value="Unassembled WGS sequence"/>
</dbReference>
<evidence type="ECO:0000256" key="2">
    <source>
        <dbReference type="ARBA" id="ARBA00022729"/>
    </source>
</evidence>
<dbReference type="SUPFAM" id="SSF69318">
    <property type="entry name" value="Integrin alpha N-terminal domain"/>
    <property type="match status" value="1"/>
</dbReference>
<dbReference type="Pfam" id="PF13517">
    <property type="entry name" value="FG-GAP_3"/>
    <property type="match status" value="1"/>
</dbReference>
<dbReference type="RefSeq" id="WP_340266683.1">
    <property type="nucleotide sequence ID" value="NZ_JBBEOG010000001.1"/>
</dbReference>
<dbReference type="InterPro" id="IPR022398">
    <property type="entry name" value="Peptidase_S8_His-AS"/>
</dbReference>
<comment type="similarity">
    <text evidence="5">Belongs to the peptidase S8 family.</text>
</comment>
<keyword evidence="2" id="KW-0732">Signal</keyword>